<dbReference type="EMBL" id="PVEO01000007">
    <property type="protein sequence ID" value="PQV47402.1"/>
    <property type="molecule type" value="Genomic_DNA"/>
</dbReference>
<protein>
    <submittedName>
        <fullName evidence="1">Uncharacterized protein</fullName>
    </submittedName>
</protein>
<accession>A0A362X206</accession>
<dbReference type="AlphaFoldDB" id="A0A362X206"/>
<evidence type="ECO:0000313" key="1">
    <source>
        <dbReference type="EMBL" id="PQV47402.1"/>
    </source>
</evidence>
<gene>
    <name evidence="1" type="ORF">CLV33_107189</name>
</gene>
<organism evidence="1 2">
    <name type="scientific">Jejuia pallidilutea</name>
    <dbReference type="NCBI Taxonomy" id="504487"/>
    <lineage>
        <taxon>Bacteria</taxon>
        <taxon>Pseudomonadati</taxon>
        <taxon>Bacteroidota</taxon>
        <taxon>Flavobacteriia</taxon>
        <taxon>Flavobacteriales</taxon>
        <taxon>Flavobacteriaceae</taxon>
        <taxon>Jejuia</taxon>
    </lineage>
</organism>
<reference evidence="1 2" key="1">
    <citation type="submission" date="2018-02" db="EMBL/GenBank/DDBJ databases">
        <title>Genomic Encyclopedia of Archaeal and Bacterial Type Strains, Phase II (KMG-II): from individual species to whole genera.</title>
        <authorList>
            <person name="Goeker M."/>
        </authorList>
    </citation>
    <scope>NUCLEOTIDE SEQUENCE [LARGE SCALE GENOMIC DNA]</scope>
    <source>
        <strain evidence="1 2">DSM 21165</strain>
    </source>
</reference>
<proteinExistence type="predicted"/>
<sequence>MTSCSNDEVVLYDAEVIGESIDCNNSFLLRFKAIPLGINSIDNIYVGQNLPEAYKVVGKKINVSVRGVNPNNEDEIQPCTTLGPGYAHVFILSVSERN</sequence>
<evidence type="ECO:0000313" key="2">
    <source>
        <dbReference type="Proteomes" id="UP000251545"/>
    </source>
</evidence>
<dbReference type="Proteomes" id="UP000251545">
    <property type="component" value="Unassembled WGS sequence"/>
</dbReference>
<comment type="caution">
    <text evidence="1">The sequence shown here is derived from an EMBL/GenBank/DDBJ whole genome shotgun (WGS) entry which is preliminary data.</text>
</comment>
<name>A0A362X206_9FLAO</name>